<keyword evidence="1" id="KW-0997">Cell inner membrane</keyword>
<keyword evidence="1" id="KW-0813">Transport</keyword>
<feature type="transmembrane region" description="Helical" evidence="1">
    <location>
        <begin position="31"/>
        <end position="49"/>
    </location>
</feature>
<evidence type="ECO:0000313" key="3">
    <source>
        <dbReference type="Proteomes" id="UP001241605"/>
    </source>
</evidence>
<protein>
    <recommendedName>
        <fullName evidence="1">Probable queuosine precursor transporter</fullName>
        <shortName evidence="1">Q precursor transporter</shortName>
    </recommendedName>
</protein>
<feature type="transmembrane region" description="Helical" evidence="1">
    <location>
        <begin position="179"/>
        <end position="202"/>
    </location>
</feature>
<keyword evidence="1" id="KW-1133">Transmembrane helix</keyword>
<dbReference type="HAMAP" id="MF_02088">
    <property type="entry name" value="Q_prec_transport"/>
    <property type="match status" value="1"/>
</dbReference>
<keyword evidence="3" id="KW-1185">Reference proteome</keyword>
<gene>
    <name evidence="2" type="ORF">QF118_03895</name>
</gene>
<comment type="subcellular location">
    <subcellularLocation>
        <location evidence="1">Cell inner membrane</location>
        <topology evidence="1">Multi-pass membrane protein</topology>
    </subcellularLocation>
</comment>
<dbReference type="EMBL" id="CP124616">
    <property type="protein sequence ID" value="WGW04704.1"/>
    <property type="molecule type" value="Genomic_DNA"/>
</dbReference>
<feature type="transmembrane region" description="Helical" evidence="1">
    <location>
        <begin position="5"/>
        <end position="25"/>
    </location>
</feature>
<keyword evidence="1" id="KW-1003">Cell membrane</keyword>
<feature type="transmembrane region" description="Helical" evidence="1">
    <location>
        <begin position="61"/>
        <end position="81"/>
    </location>
</feature>
<dbReference type="PANTHER" id="PTHR34300:SF1">
    <property type="entry name" value="QUEUOSINE PRECURSOR TRANSPORTER"/>
    <property type="match status" value="1"/>
</dbReference>
<feature type="transmembrane region" description="Helical" evidence="1">
    <location>
        <begin position="127"/>
        <end position="153"/>
    </location>
</feature>
<proteinExistence type="inferred from homology"/>
<dbReference type="RefSeq" id="WP_282301340.1">
    <property type="nucleotide sequence ID" value="NZ_CP124616.1"/>
</dbReference>
<evidence type="ECO:0000256" key="1">
    <source>
        <dbReference type="HAMAP-Rule" id="MF_02088"/>
    </source>
</evidence>
<keyword evidence="1" id="KW-0812">Transmembrane</keyword>
<comment type="similarity">
    <text evidence="1">Belongs to the vitamin uptake transporter (VUT/ECF) (TC 2.A.88) family. Q precursor transporter subfamily.</text>
</comment>
<dbReference type="NCBIfam" id="TIGR00697">
    <property type="entry name" value="queuosine precursor transporter"/>
    <property type="match status" value="1"/>
</dbReference>
<dbReference type="PANTHER" id="PTHR34300">
    <property type="entry name" value="QUEUOSINE PRECURSOR TRANSPORTER-RELATED"/>
    <property type="match status" value="1"/>
</dbReference>
<organism evidence="2 3">
    <name type="scientific">Tropicibacter oceani</name>
    <dbReference type="NCBI Taxonomy" id="3058420"/>
    <lineage>
        <taxon>Bacteria</taxon>
        <taxon>Pseudomonadati</taxon>
        <taxon>Pseudomonadota</taxon>
        <taxon>Alphaproteobacteria</taxon>
        <taxon>Rhodobacterales</taxon>
        <taxon>Roseobacteraceae</taxon>
        <taxon>Tropicibacter</taxon>
    </lineage>
</organism>
<dbReference type="Proteomes" id="UP001241605">
    <property type="component" value="Chromosome"/>
</dbReference>
<dbReference type="InterPro" id="IPR003744">
    <property type="entry name" value="YhhQ"/>
</dbReference>
<keyword evidence="1" id="KW-0472">Membrane</keyword>
<feature type="transmembrane region" description="Helical" evidence="1">
    <location>
        <begin position="93"/>
        <end position="115"/>
    </location>
</feature>
<comment type="function">
    <text evidence="1">Involved in the import of queuosine (Q) precursors, required for Q precursor salvage.</text>
</comment>
<sequence>MTRTYLPGILAMAAIVVASNILVQFLVLDGLLTWGAFTYPLAFLVTDVMNRVYGAGPARKVVAAGFVTGVLCSLIGSQIMLQGDGYEYAAVPLRIAVASGIGFLVAQLTDITVFNRFRAGKWWRAPLISTLVGSALDTVLFFSIAFSATITLFGADADSAINWAWEAVPFMNAGPMAPLWVSLAFADWLVKLSLALIALVPFKLIVSRATRPEIPA</sequence>
<dbReference type="Pfam" id="PF02592">
    <property type="entry name" value="Vut_1"/>
    <property type="match status" value="1"/>
</dbReference>
<reference evidence="2 3" key="1">
    <citation type="submission" date="2023-05" db="EMBL/GenBank/DDBJ databases">
        <title>YMD87, complete Genome.</title>
        <authorList>
            <person name="Zhang J."/>
            <person name="Xu X."/>
        </authorList>
    </citation>
    <scope>NUCLEOTIDE SEQUENCE [LARGE SCALE GENOMIC DNA]</scope>
    <source>
        <strain evidence="2 3">YMD87</strain>
    </source>
</reference>
<name>A0ABY8QJI0_9RHOB</name>
<accession>A0ABY8QJI0</accession>
<evidence type="ECO:0000313" key="2">
    <source>
        <dbReference type="EMBL" id="WGW04704.1"/>
    </source>
</evidence>